<gene>
    <name evidence="8" type="ORF">SAMN04487965_1511</name>
</gene>
<accession>A0A1M4ZED1</accession>
<dbReference type="SFLD" id="SFLDS00005">
    <property type="entry name" value="Isoprenoid_Synthase_Type_I"/>
    <property type="match status" value="1"/>
</dbReference>
<sequence>MSAQLQMFLQQVTARTETQIAQSLEQHTAGAETLFAAMRYAALGPGKRLRPALVYACAQTLRGADFEPASCDAAAAALECIHAYSLVHDDLPAMDDDDLRRGRPTCHIEFDEASAILAGDALQTQAFELLLASSCAAELKLRLLAELAEASGARGMVAGQAIDLDSVDKTLDLAQLENMHRLKTGALIRASARIGALLGGADEGQLAAISRYAEAIGLAFQVQDDILDVTAETATLGKTQGADAARNKPTYVSLLGLDGAREKLLDLHRQALDALAQLPGDSSLLRQLADYIVERSH</sequence>
<dbReference type="PROSITE" id="PS00444">
    <property type="entry name" value="POLYPRENYL_SYNTHASE_2"/>
    <property type="match status" value="1"/>
</dbReference>
<evidence type="ECO:0000256" key="2">
    <source>
        <dbReference type="ARBA" id="ARBA00006706"/>
    </source>
</evidence>
<keyword evidence="9" id="KW-1185">Reference proteome</keyword>
<dbReference type="CDD" id="cd00685">
    <property type="entry name" value="Trans_IPPS_HT"/>
    <property type="match status" value="1"/>
</dbReference>
<keyword evidence="3 7" id="KW-0808">Transferase</keyword>
<dbReference type="NCBIfam" id="NF045485">
    <property type="entry name" value="FPPsyn"/>
    <property type="match status" value="1"/>
</dbReference>
<dbReference type="PANTHER" id="PTHR43281:SF1">
    <property type="entry name" value="FARNESYL DIPHOSPHATE SYNTHASE"/>
    <property type="match status" value="1"/>
</dbReference>
<dbReference type="SFLD" id="SFLDG01017">
    <property type="entry name" value="Polyprenyl_Transferase_Like"/>
    <property type="match status" value="1"/>
</dbReference>
<dbReference type="InterPro" id="IPR008949">
    <property type="entry name" value="Isoprenoid_synthase_dom_sf"/>
</dbReference>
<dbReference type="STRING" id="494016.SAMN04487965_1511"/>
<reference evidence="9" key="1">
    <citation type="submission" date="2016-11" db="EMBL/GenBank/DDBJ databases">
        <authorList>
            <person name="Varghese N."/>
            <person name="Submissions S."/>
        </authorList>
    </citation>
    <scope>NUCLEOTIDE SEQUENCE [LARGE SCALE GENOMIC DNA]</scope>
    <source>
        <strain evidence="9">CGMCC 1.7063</strain>
    </source>
</reference>
<protein>
    <submittedName>
        <fullName evidence="8">Geranylgeranyl diphosphate synthase, type II</fullName>
    </submittedName>
</protein>
<dbReference type="GO" id="GO:0004659">
    <property type="term" value="F:prenyltransferase activity"/>
    <property type="evidence" value="ECO:0007669"/>
    <property type="project" value="InterPro"/>
</dbReference>
<dbReference type="GO" id="GO:0016114">
    <property type="term" value="P:terpenoid biosynthetic process"/>
    <property type="evidence" value="ECO:0007669"/>
    <property type="project" value="UniProtKB-ARBA"/>
</dbReference>
<organism evidence="8 9">
    <name type="scientific">Microbulbifer donghaiensis</name>
    <dbReference type="NCBI Taxonomy" id="494016"/>
    <lineage>
        <taxon>Bacteria</taxon>
        <taxon>Pseudomonadati</taxon>
        <taxon>Pseudomonadota</taxon>
        <taxon>Gammaproteobacteria</taxon>
        <taxon>Cellvibrionales</taxon>
        <taxon>Microbulbiferaceae</taxon>
        <taxon>Microbulbifer</taxon>
    </lineage>
</organism>
<comment type="similarity">
    <text evidence="2 7">Belongs to the FPP/GGPP synthase family.</text>
</comment>
<evidence type="ECO:0000256" key="5">
    <source>
        <dbReference type="ARBA" id="ARBA00022842"/>
    </source>
</evidence>
<dbReference type="FunFam" id="1.10.600.10:FF:000001">
    <property type="entry name" value="Geranylgeranyl diphosphate synthase"/>
    <property type="match status" value="1"/>
</dbReference>
<evidence type="ECO:0000256" key="4">
    <source>
        <dbReference type="ARBA" id="ARBA00022723"/>
    </source>
</evidence>
<proteinExistence type="inferred from homology"/>
<evidence type="ECO:0000256" key="7">
    <source>
        <dbReference type="RuleBase" id="RU004466"/>
    </source>
</evidence>
<evidence type="ECO:0000313" key="8">
    <source>
        <dbReference type="EMBL" id="SHF15956.1"/>
    </source>
</evidence>
<dbReference type="GO" id="GO:0005737">
    <property type="term" value="C:cytoplasm"/>
    <property type="evidence" value="ECO:0007669"/>
    <property type="project" value="UniProtKB-ARBA"/>
</dbReference>
<evidence type="ECO:0000256" key="3">
    <source>
        <dbReference type="ARBA" id="ARBA00022679"/>
    </source>
</evidence>
<keyword evidence="4" id="KW-0479">Metal-binding</keyword>
<keyword evidence="5" id="KW-0460">Magnesium</keyword>
<dbReference type="EMBL" id="FQVA01000001">
    <property type="protein sequence ID" value="SHF15956.1"/>
    <property type="molecule type" value="Genomic_DNA"/>
</dbReference>
<keyword evidence="6" id="KW-0414">Isoprene biosynthesis</keyword>
<comment type="cofactor">
    <cofactor evidence="1">
        <name>Mg(2+)</name>
        <dbReference type="ChEBI" id="CHEBI:18420"/>
    </cofactor>
</comment>
<dbReference type="AlphaFoldDB" id="A0A1M4ZED1"/>
<dbReference type="PROSITE" id="PS00723">
    <property type="entry name" value="POLYPRENYL_SYNTHASE_1"/>
    <property type="match status" value="1"/>
</dbReference>
<dbReference type="Gene3D" id="1.10.600.10">
    <property type="entry name" value="Farnesyl Diphosphate Synthase"/>
    <property type="match status" value="1"/>
</dbReference>
<dbReference type="GO" id="GO:0046872">
    <property type="term" value="F:metal ion binding"/>
    <property type="evidence" value="ECO:0007669"/>
    <property type="project" value="UniProtKB-KW"/>
</dbReference>
<dbReference type="InterPro" id="IPR033749">
    <property type="entry name" value="Polyprenyl_synt_CS"/>
</dbReference>
<evidence type="ECO:0000313" key="9">
    <source>
        <dbReference type="Proteomes" id="UP000184170"/>
    </source>
</evidence>
<evidence type="ECO:0000256" key="1">
    <source>
        <dbReference type="ARBA" id="ARBA00001946"/>
    </source>
</evidence>
<dbReference type="InterPro" id="IPR053378">
    <property type="entry name" value="Prenyl_diphosphate_synthase"/>
</dbReference>
<dbReference type="RefSeq" id="WP_073273249.1">
    <property type="nucleotide sequence ID" value="NZ_FQVA01000001.1"/>
</dbReference>
<dbReference type="SUPFAM" id="SSF48576">
    <property type="entry name" value="Terpenoid synthases"/>
    <property type="match status" value="1"/>
</dbReference>
<dbReference type="InterPro" id="IPR000092">
    <property type="entry name" value="Polyprenyl_synt"/>
</dbReference>
<dbReference type="OrthoDB" id="9805316at2"/>
<name>A0A1M4ZED1_9GAMM</name>
<dbReference type="GO" id="GO:0008654">
    <property type="term" value="P:phospholipid biosynthetic process"/>
    <property type="evidence" value="ECO:0007669"/>
    <property type="project" value="UniProtKB-ARBA"/>
</dbReference>
<dbReference type="PANTHER" id="PTHR43281">
    <property type="entry name" value="FARNESYL DIPHOSPHATE SYNTHASE"/>
    <property type="match status" value="1"/>
</dbReference>
<dbReference type="Pfam" id="PF00348">
    <property type="entry name" value="polyprenyl_synt"/>
    <property type="match status" value="1"/>
</dbReference>
<evidence type="ECO:0000256" key="6">
    <source>
        <dbReference type="ARBA" id="ARBA00023229"/>
    </source>
</evidence>
<dbReference type="Proteomes" id="UP000184170">
    <property type="component" value="Unassembled WGS sequence"/>
</dbReference>